<evidence type="ECO:0000313" key="2">
    <source>
        <dbReference type="Proteomes" id="UP000293345"/>
    </source>
</evidence>
<protein>
    <submittedName>
        <fullName evidence="1">DUF3793 family protein</fullName>
    </submittedName>
</protein>
<proteinExistence type="predicted"/>
<dbReference type="Pfam" id="PF12672">
    <property type="entry name" value="DUF3793"/>
    <property type="match status" value="1"/>
</dbReference>
<dbReference type="InterPro" id="IPR024523">
    <property type="entry name" value="DUF3793"/>
</dbReference>
<dbReference type="AlphaFoldDB" id="A0A4Q2K2U2"/>
<name>A0A4Q2K2U2_9ACTN</name>
<accession>A0A4Q2K2U2</accession>
<sequence>MRTTAASNLLERKLVHHCSPTLAGLKPANLFVCREGIEHDDNPGMRTQNSRLNSGSSALAPEPCRFARELAACRAKLEPCGVRIEVLARRKTGLLLYVYRPTMLKASLSQPNIVQYLQSEGYNPADLSACILKLHRRICGTDLAATLSESCAFPHEIGFFLGYPFDDVIGFIENKGENCLCTGCWKVYSQQRDAQACFCCYKTCTSAYEDLYDEGVPIDCLATLDDNFPAAEAFAAAG</sequence>
<keyword evidence="2" id="KW-1185">Reference proteome</keyword>
<dbReference type="OrthoDB" id="5393676at2"/>
<dbReference type="RefSeq" id="WP_129423252.1">
    <property type="nucleotide sequence ID" value="NZ_SDPW01000001.1"/>
</dbReference>
<dbReference type="EMBL" id="SDPW01000001">
    <property type="protein sequence ID" value="RXZ53552.1"/>
    <property type="molecule type" value="Genomic_DNA"/>
</dbReference>
<gene>
    <name evidence="1" type="ORF">ET524_02890</name>
</gene>
<evidence type="ECO:0000313" key="1">
    <source>
        <dbReference type="EMBL" id="RXZ53552.1"/>
    </source>
</evidence>
<comment type="caution">
    <text evidence="1">The sequence shown here is derived from an EMBL/GenBank/DDBJ whole genome shotgun (WGS) entry which is preliminary data.</text>
</comment>
<organism evidence="1 2">
    <name type="scientific">Senegalimassilia faecalis</name>
    <dbReference type="NCBI Taxonomy" id="2509433"/>
    <lineage>
        <taxon>Bacteria</taxon>
        <taxon>Bacillati</taxon>
        <taxon>Actinomycetota</taxon>
        <taxon>Coriobacteriia</taxon>
        <taxon>Coriobacteriales</taxon>
        <taxon>Coriobacteriaceae</taxon>
        <taxon>Senegalimassilia</taxon>
    </lineage>
</organism>
<reference evidence="1 2" key="1">
    <citation type="submission" date="2019-01" db="EMBL/GenBank/DDBJ databases">
        <title>Senegalimassilia sp. nov. KGMB04484 isolated human feces.</title>
        <authorList>
            <person name="Han K.-I."/>
            <person name="Kim J.-S."/>
            <person name="Lee K.C."/>
            <person name="Suh M.K."/>
            <person name="Eom M.K."/>
            <person name="Lee J.H."/>
            <person name="Park S.-H."/>
            <person name="Kang S.W."/>
            <person name="Park J.-E."/>
            <person name="Oh B.S."/>
            <person name="Yu S.Y."/>
            <person name="Choi S.-H."/>
            <person name="Lee D.H."/>
            <person name="Yoon H."/>
            <person name="Kim B.-Y."/>
            <person name="Lee J.H."/>
            <person name="Lee J.-S."/>
        </authorList>
    </citation>
    <scope>NUCLEOTIDE SEQUENCE [LARGE SCALE GENOMIC DNA]</scope>
    <source>
        <strain evidence="1 2">KGMB04484</strain>
    </source>
</reference>
<dbReference type="Proteomes" id="UP000293345">
    <property type="component" value="Unassembled WGS sequence"/>
</dbReference>